<protein>
    <submittedName>
        <fullName evidence="2">Uncharacterized protein</fullName>
    </submittedName>
</protein>
<evidence type="ECO:0000256" key="1">
    <source>
        <dbReference type="SAM" id="MobiDB-lite"/>
    </source>
</evidence>
<proteinExistence type="predicted"/>
<keyword evidence="3" id="KW-1185">Reference proteome</keyword>
<dbReference type="Proteomes" id="UP000324222">
    <property type="component" value="Unassembled WGS sequence"/>
</dbReference>
<feature type="region of interest" description="Disordered" evidence="1">
    <location>
        <begin position="1"/>
        <end position="22"/>
    </location>
</feature>
<name>A0A5B7IW11_PORTR</name>
<evidence type="ECO:0000313" key="2">
    <source>
        <dbReference type="EMBL" id="MPC84838.1"/>
    </source>
</evidence>
<sequence length="59" mass="6266">MGSERSRAALPASAVSLPTSPGAAAHGCSIINVAIAEVALCCSRRARTNRKQTRRHMYI</sequence>
<dbReference type="AlphaFoldDB" id="A0A5B7IW11"/>
<dbReference type="EMBL" id="VSRR010066560">
    <property type="protein sequence ID" value="MPC84838.1"/>
    <property type="molecule type" value="Genomic_DNA"/>
</dbReference>
<reference evidence="2 3" key="1">
    <citation type="submission" date="2019-05" db="EMBL/GenBank/DDBJ databases">
        <title>Another draft genome of Portunus trituberculatus and its Hox gene families provides insights of decapod evolution.</title>
        <authorList>
            <person name="Jeong J.-H."/>
            <person name="Song I."/>
            <person name="Kim S."/>
            <person name="Choi T."/>
            <person name="Kim D."/>
            <person name="Ryu S."/>
            <person name="Kim W."/>
        </authorList>
    </citation>
    <scope>NUCLEOTIDE SEQUENCE [LARGE SCALE GENOMIC DNA]</scope>
    <source>
        <tissue evidence="2">Muscle</tissue>
    </source>
</reference>
<accession>A0A5B7IW11</accession>
<gene>
    <name evidence="2" type="ORF">E2C01_079588</name>
</gene>
<organism evidence="2 3">
    <name type="scientific">Portunus trituberculatus</name>
    <name type="common">Swimming crab</name>
    <name type="synonym">Neptunus trituberculatus</name>
    <dbReference type="NCBI Taxonomy" id="210409"/>
    <lineage>
        <taxon>Eukaryota</taxon>
        <taxon>Metazoa</taxon>
        <taxon>Ecdysozoa</taxon>
        <taxon>Arthropoda</taxon>
        <taxon>Crustacea</taxon>
        <taxon>Multicrustacea</taxon>
        <taxon>Malacostraca</taxon>
        <taxon>Eumalacostraca</taxon>
        <taxon>Eucarida</taxon>
        <taxon>Decapoda</taxon>
        <taxon>Pleocyemata</taxon>
        <taxon>Brachyura</taxon>
        <taxon>Eubrachyura</taxon>
        <taxon>Portunoidea</taxon>
        <taxon>Portunidae</taxon>
        <taxon>Portuninae</taxon>
        <taxon>Portunus</taxon>
    </lineage>
</organism>
<evidence type="ECO:0000313" key="3">
    <source>
        <dbReference type="Proteomes" id="UP000324222"/>
    </source>
</evidence>
<comment type="caution">
    <text evidence="2">The sequence shown here is derived from an EMBL/GenBank/DDBJ whole genome shotgun (WGS) entry which is preliminary data.</text>
</comment>